<accession>A0A8S5UUS5</accession>
<organism evidence="2">
    <name type="scientific">Myoviridae sp. ctP6q2</name>
    <dbReference type="NCBI Taxonomy" id="2825096"/>
    <lineage>
        <taxon>Viruses</taxon>
        <taxon>Duplodnaviria</taxon>
        <taxon>Heunggongvirae</taxon>
        <taxon>Uroviricota</taxon>
        <taxon>Caudoviricetes</taxon>
    </lineage>
</organism>
<proteinExistence type="predicted"/>
<sequence>MGIMTVCFKLLYSYFYNGFCASIILYRLFPYSYCEFSVNNVL</sequence>
<protein>
    <submittedName>
        <fullName evidence="2">Uncharacterized protein</fullName>
    </submittedName>
</protein>
<feature type="transmembrane region" description="Helical" evidence="1">
    <location>
        <begin position="12"/>
        <end position="29"/>
    </location>
</feature>
<reference evidence="2" key="1">
    <citation type="journal article" date="2021" name="Proc. Natl. Acad. Sci. U.S.A.">
        <title>A Catalog of Tens of Thousands of Viruses from Human Metagenomes Reveals Hidden Associations with Chronic Diseases.</title>
        <authorList>
            <person name="Tisza M.J."/>
            <person name="Buck C.B."/>
        </authorList>
    </citation>
    <scope>NUCLEOTIDE SEQUENCE</scope>
    <source>
        <strain evidence="2">CtP6q2</strain>
    </source>
</reference>
<keyword evidence="1" id="KW-0812">Transmembrane</keyword>
<evidence type="ECO:0000313" key="2">
    <source>
        <dbReference type="EMBL" id="DAF98231.1"/>
    </source>
</evidence>
<dbReference type="EMBL" id="BK016143">
    <property type="protein sequence ID" value="DAF98231.1"/>
    <property type="molecule type" value="Genomic_DNA"/>
</dbReference>
<keyword evidence="1" id="KW-1133">Transmembrane helix</keyword>
<keyword evidence="1" id="KW-0472">Membrane</keyword>
<name>A0A8S5UUS5_9CAUD</name>
<evidence type="ECO:0000256" key="1">
    <source>
        <dbReference type="SAM" id="Phobius"/>
    </source>
</evidence>